<feature type="transmembrane region" description="Helical" evidence="4">
    <location>
        <begin position="32"/>
        <end position="51"/>
    </location>
</feature>
<dbReference type="SUPFAM" id="SSF46689">
    <property type="entry name" value="Homeodomain-like"/>
    <property type="match status" value="1"/>
</dbReference>
<feature type="transmembrane region" description="Helical" evidence="4">
    <location>
        <begin position="63"/>
        <end position="82"/>
    </location>
</feature>
<dbReference type="CDD" id="cd00093">
    <property type="entry name" value="HTH_XRE"/>
    <property type="match status" value="1"/>
</dbReference>
<evidence type="ECO:0000313" key="7">
    <source>
        <dbReference type="Proteomes" id="UP000184092"/>
    </source>
</evidence>
<dbReference type="AlphaFoldDB" id="A0A1M7PK01"/>
<dbReference type="InterPro" id="IPR009057">
    <property type="entry name" value="Homeodomain-like_sf"/>
</dbReference>
<dbReference type="SMART" id="SM00342">
    <property type="entry name" value="HTH_ARAC"/>
    <property type="match status" value="1"/>
</dbReference>
<organism evidence="6 7">
    <name type="scientific">Flavobacterium xinjiangense</name>
    <dbReference type="NCBI Taxonomy" id="178356"/>
    <lineage>
        <taxon>Bacteria</taxon>
        <taxon>Pseudomonadati</taxon>
        <taxon>Bacteroidota</taxon>
        <taxon>Flavobacteriia</taxon>
        <taxon>Flavobacteriales</taxon>
        <taxon>Flavobacteriaceae</taxon>
        <taxon>Flavobacterium</taxon>
    </lineage>
</organism>
<name>A0A1M7PK01_9FLAO</name>
<dbReference type="Pfam" id="PF12833">
    <property type="entry name" value="HTH_18"/>
    <property type="match status" value="1"/>
</dbReference>
<keyword evidence="4" id="KW-1133">Transmembrane helix</keyword>
<gene>
    <name evidence="6" type="ORF">SAMN05216269_11846</name>
</gene>
<dbReference type="Gene3D" id="1.10.10.60">
    <property type="entry name" value="Homeodomain-like"/>
    <property type="match status" value="2"/>
</dbReference>
<proteinExistence type="predicted"/>
<accession>A0A1M7PK01</accession>
<evidence type="ECO:0000256" key="3">
    <source>
        <dbReference type="ARBA" id="ARBA00023163"/>
    </source>
</evidence>
<feature type="domain" description="HTH araC/xylS-type" evidence="5">
    <location>
        <begin position="272"/>
        <end position="383"/>
    </location>
</feature>
<dbReference type="GO" id="GO:0043565">
    <property type="term" value="F:sequence-specific DNA binding"/>
    <property type="evidence" value="ECO:0007669"/>
    <property type="project" value="InterPro"/>
</dbReference>
<evidence type="ECO:0000256" key="4">
    <source>
        <dbReference type="SAM" id="Phobius"/>
    </source>
</evidence>
<dbReference type="InterPro" id="IPR018060">
    <property type="entry name" value="HTH_AraC"/>
</dbReference>
<keyword evidence="2" id="KW-0238">DNA-binding</keyword>
<keyword evidence="4" id="KW-0472">Membrane</keyword>
<evidence type="ECO:0000256" key="2">
    <source>
        <dbReference type="ARBA" id="ARBA00023125"/>
    </source>
</evidence>
<dbReference type="STRING" id="178356.SAMN05216269_11846"/>
<feature type="transmembrane region" description="Helical" evidence="4">
    <location>
        <begin position="6"/>
        <end position="25"/>
    </location>
</feature>
<sequence>MLTNLLFIITGLIGLLTLILIFTNYKSNRIMNFYIILLIFIMSLRFFLNGFTYFTTDFSLKNIYFTYSNFSSVVIPLCYLYFKNLFASEKAFKTKELYHFIFPLSLTILGIVLNYLNFTIPNLKLFLYVIFVAFILYYNILSFRIINTNIWSKKSSIKTIMNDNKAINSWASFLFIALVLISIRLTAALFIEIYYNQNMKGYNYQWIAAFIWLLILIKILISPEILYGYNALNKKLNENKNTDLILKTIWITPNTTKVNNIQHEALKEKIEENLINYIKKIEKVSLEYELFRNSKMTLTDLASKLNIPKSHISYLFKYHSTISFSEYKKLIRIHDAIKHIESNYLKNNTLDSLSKKVGFTSYNPFFTSFKEISGVSPLEYLKMAKVKFDEKKKVQPQN</sequence>
<dbReference type="InterPro" id="IPR001387">
    <property type="entry name" value="Cro/C1-type_HTH"/>
</dbReference>
<evidence type="ECO:0000259" key="5">
    <source>
        <dbReference type="PROSITE" id="PS01124"/>
    </source>
</evidence>
<keyword evidence="1" id="KW-0805">Transcription regulation</keyword>
<dbReference type="GO" id="GO:0003700">
    <property type="term" value="F:DNA-binding transcription factor activity"/>
    <property type="evidence" value="ECO:0007669"/>
    <property type="project" value="InterPro"/>
</dbReference>
<dbReference type="Proteomes" id="UP000184092">
    <property type="component" value="Unassembled WGS sequence"/>
</dbReference>
<feature type="transmembrane region" description="Helical" evidence="4">
    <location>
        <begin position="167"/>
        <end position="191"/>
    </location>
</feature>
<feature type="transmembrane region" description="Helical" evidence="4">
    <location>
        <begin position="203"/>
        <end position="221"/>
    </location>
</feature>
<dbReference type="EMBL" id="FRCL01000018">
    <property type="protein sequence ID" value="SHN17264.1"/>
    <property type="molecule type" value="Genomic_DNA"/>
</dbReference>
<keyword evidence="4" id="KW-0812">Transmembrane</keyword>
<keyword evidence="7" id="KW-1185">Reference proteome</keyword>
<feature type="transmembrane region" description="Helical" evidence="4">
    <location>
        <begin position="126"/>
        <end position="146"/>
    </location>
</feature>
<evidence type="ECO:0000313" key="6">
    <source>
        <dbReference type="EMBL" id="SHN17264.1"/>
    </source>
</evidence>
<reference evidence="7" key="1">
    <citation type="submission" date="2016-11" db="EMBL/GenBank/DDBJ databases">
        <authorList>
            <person name="Varghese N."/>
            <person name="Submissions S."/>
        </authorList>
    </citation>
    <scope>NUCLEOTIDE SEQUENCE [LARGE SCALE GENOMIC DNA]</scope>
    <source>
        <strain evidence="7">CGMCC 1.2749</strain>
    </source>
</reference>
<protein>
    <submittedName>
        <fullName evidence="6">Helix-turn-helix domain-containing protein</fullName>
    </submittedName>
</protein>
<dbReference type="OrthoDB" id="1334331at2"/>
<dbReference type="PANTHER" id="PTHR43280:SF2">
    <property type="entry name" value="HTH-TYPE TRANSCRIPTIONAL REGULATOR EXSA"/>
    <property type="match status" value="1"/>
</dbReference>
<feature type="transmembrane region" description="Helical" evidence="4">
    <location>
        <begin position="97"/>
        <end position="120"/>
    </location>
</feature>
<evidence type="ECO:0000256" key="1">
    <source>
        <dbReference type="ARBA" id="ARBA00023015"/>
    </source>
</evidence>
<dbReference type="PANTHER" id="PTHR43280">
    <property type="entry name" value="ARAC-FAMILY TRANSCRIPTIONAL REGULATOR"/>
    <property type="match status" value="1"/>
</dbReference>
<dbReference type="PROSITE" id="PS01124">
    <property type="entry name" value="HTH_ARAC_FAMILY_2"/>
    <property type="match status" value="1"/>
</dbReference>
<keyword evidence="3" id="KW-0804">Transcription</keyword>